<comment type="caution">
    <text evidence="1">The sequence shown here is derived from an EMBL/GenBank/DDBJ whole genome shotgun (WGS) entry which is preliminary data.</text>
</comment>
<evidence type="ECO:0000313" key="1">
    <source>
        <dbReference type="EMBL" id="KAK1837678.1"/>
    </source>
</evidence>
<protein>
    <submittedName>
        <fullName evidence="1">Uncharacterized protein</fullName>
    </submittedName>
</protein>
<proteinExistence type="predicted"/>
<name>A0AAD9E7L2_9PEZI</name>
<accession>A0AAD9E7L2</accession>
<dbReference type="Proteomes" id="UP001243330">
    <property type="component" value="Unassembled WGS sequence"/>
</dbReference>
<dbReference type="AlphaFoldDB" id="A0AAD9E7L2"/>
<keyword evidence="2" id="KW-1185">Reference proteome</keyword>
<dbReference type="EMBL" id="JAQOWY010001064">
    <property type="protein sequence ID" value="KAK1837678.1"/>
    <property type="molecule type" value="Genomic_DNA"/>
</dbReference>
<sequence length="73" mass="7585">MRRHGTAVHGDVPGRVCPGARPCRPKLPWAEFASHPLSVNPSLSGSQDGGTLAATQGTLLEASKVALSGVRRL</sequence>
<evidence type="ECO:0000313" key="2">
    <source>
        <dbReference type="Proteomes" id="UP001243330"/>
    </source>
</evidence>
<organism evidence="1 2">
    <name type="scientific">Colletotrichum chrysophilum</name>
    <dbReference type="NCBI Taxonomy" id="1836956"/>
    <lineage>
        <taxon>Eukaryota</taxon>
        <taxon>Fungi</taxon>
        <taxon>Dikarya</taxon>
        <taxon>Ascomycota</taxon>
        <taxon>Pezizomycotina</taxon>
        <taxon>Sordariomycetes</taxon>
        <taxon>Hypocreomycetidae</taxon>
        <taxon>Glomerellales</taxon>
        <taxon>Glomerellaceae</taxon>
        <taxon>Colletotrichum</taxon>
        <taxon>Colletotrichum gloeosporioides species complex</taxon>
    </lineage>
</organism>
<reference evidence="1" key="1">
    <citation type="submission" date="2023-01" db="EMBL/GenBank/DDBJ databases">
        <title>Colletotrichum chrysophilum M932 genome sequence.</title>
        <authorList>
            <person name="Baroncelli R."/>
        </authorList>
    </citation>
    <scope>NUCLEOTIDE SEQUENCE</scope>
    <source>
        <strain evidence="1">M932</strain>
    </source>
</reference>
<gene>
    <name evidence="1" type="ORF">CCHR01_19699</name>
</gene>